<evidence type="ECO:0000313" key="2">
    <source>
        <dbReference type="EMBL" id="MBM7839419.1"/>
    </source>
</evidence>
<comment type="caution">
    <text evidence="2">The sequence shown here is derived from an EMBL/GenBank/DDBJ whole genome shotgun (WGS) entry which is preliminary data.</text>
</comment>
<dbReference type="EMBL" id="JAFBCV010000008">
    <property type="protein sequence ID" value="MBM7839419.1"/>
    <property type="molecule type" value="Genomic_DNA"/>
</dbReference>
<evidence type="ECO:0000313" key="3">
    <source>
        <dbReference type="Proteomes" id="UP001179280"/>
    </source>
</evidence>
<dbReference type="Proteomes" id="UP001179280">
    <property type="component" value="Unassembled WGS sequence"/>
</dbReference>
<organism evidence="2 3">
    <name type="scientific">Shouchella xiaoxiensis</name>
    <dbReference type="NCBI Taxonomy" id="766895"/>
    <lineage>
        <taxon>Bacteria</taxon>
        <taxon>Bacillati</taxon>
        <taxon>Bacillota</taxon>
        <taxon>Bacilli</taxon>
        <taxon>Bacillales</taxon>
        <taxon>Bacillaceae</taxon>
        <taxon>Shouchella</taxon>
    </lineage>
</organism>
<name>A0ABS2SV58_9BACI</name>
<dbReference type="Gene3D" id="1.20.120.450">
    <property type="entry name" value="dinb family like domain"/>
    <property type="match status" value="1"/>
</dbReference>
<protein>
    <recommendedName>
        <fullName evidence="1">DinB-like domain-containing protein</fullName>
    </recommendedName>
</protein>
<keyword evidence="3" id="KW-1185">Reference proteome</keyword>
<reference evidence="2" key="1">
    <citation type="submission" date="2021-01" db="EMBL/GenBank/DDBJ databases">
        <title>Genomic Encyclopedia of Type Strains, Phase IV (KMG-IV): sequencing the most valuable type-strain genomes for metagenomic binning, comparative biology and taxonomic classification.</title>
        <authorList>
            <person name="Goeker M."/>
        </authorList>
    </citation>
    <scope>NUCLEOTIDE SEQUENCE</scope>
    <source>
        <strain evidence="2">DSM 21943</strain>
    </source>
</reference>
<dbReference type="SUPFAM" id="SSF109854">
    <property type="entry name" value="DinB/YfiT-like putative metalloenzymes"/>
    <property type="match status" value="1"/>
</dbReference>
<dbReference type="InterPro" id="IPR024775">
    <property type="entry name" value="DinB-like"/>
</dbReference>
<accession>A0ABS2SV58</accession>
<feature type="domain" description="DinB-like" evidence="1">
    <location>
        <begin position="28"/>
        <end position="141"/>
    </location>
</feature>
<proteinExistence type="predicted"/>
<dbReference type="Pfam" id="PF12867">
    <property type="entry name" value="DinB_2"/>
    <property type="match status" value="1"/>
</dbReference>
<evidence type="ECO:0000259" key="1">
    <source>
        <dbReference type="Pfam" id="PF12867"/>
    </source>
</evidence>
<dbReference type="InterPro" id="IPR034660">
    <property type="entry name" value="DinB/YfiT-like"/>
</dbReference>
<gene>
    <name evidence="2" type="ORF">JOC54_002699</name>
</gene>
<sequence length="147" mass="16906">MSINNLEPMIAEVKQLDTYVESLLTGPIAEGKWSIREIIAHLYNWDLFNANEMVPLMEDGASLPEFPDHDSHNREGLARLEDKSVYDLVDLFVETRILLMNRLEAVDPSARFTIGKGKRKFSADSFAKIFVHHDEEHLPQIREKLSQ</sequence>